<keyword evidence="3" id="KW-0812">Transmembrane</keyword>
<dbReference type="Proteomes" id="UP000245764">
    <property type="component" value="Chromosome 11"/>
</dbReference>
<evidence type="ECO:0000256" key="1">
    <source>
        <dbReference type="ARBA" id="ARBA00038357"/>
    </source>
</evidence>
<evidence type="ECO:0000256" key="2">
    <source>
        <dbReference type="SAM" id="MobiDB-lite"/>
    </source>
</evidence>
<feature type="region of interest" description="Disordered" evidence="2">
    <location>
        <begin position="363"/>
        <end position="382"/>
    </location>
</feature>
<dbReference type="InterPro" id="IPR001199">
    <property type="entry name" value="Cyt_B5-like_heme/steroid-bd"/>
</dbReference>
<dbReference type="InterPro" id="IPR036400">
    <property type="entry name" value="Cyt_B5-like_heme/steroid_sf"/>
</dbReference>
<feature type="region of interest" description="Disordered" evidence="2">
    <location>
        <begin position="234"/>
        <end position="254"/>
    </location>
</feature>
<evidence type="ECO:0000313" key="6">
    <source>
        <dbReference type="Proteomes" id="UP000245764"/>
    </source>
</evidence>
<dbReference type="SUPFAM" id="SSF55856">
    <property type="entry name" value="Cytochrome b5-like heme/steroid binding domain"/>
    <property type="match status" value="1"/>
</dbReference>
<keyword evidence="3" id="KW-0472">Membrane</keyword>
<dbReference type="Gene3D" id="3.10.120.10">
    <property type="entry name" value="Cytochrome b5-like heme/steroid binding domain"/>
    <property type="match status" value="1"/>
</dbReference>
<dbReference type="EMBL" id="LT854263">
    <property type="protein sequence ID" value="SMR60380.1"/>
    <property type="molecule type" value="Genomic_DNA"/>
</dbReference>
<organism evidence="5 6">
    <name type="scientific">Zymoseptoria tritici ST99CH_1E4</name>
    <dbReference type="NCBI Taxonomy" id="1276532"/>
    <lineage>
        <taxon>Eukaryota</taxon>
        <taxon>Fungi</taxon>
        <taxon>Dikarya</taxon>
        <taxon>Ascomycota</taxon>
        <taxon>Pezizomycotina</taxon>
        <taxon>Dothideomycetes</taxon>
        <taxon>Dothideomycetidae</taxon>
        <taxon>Mycosphaerellales</taxon>
        <taxon>Mycosphaerellaceae</taxon>
        <taxon>Zymoseptoria</taxon>
    </lineage>
</organism>
<reference evidence="6" key="1">
    <citation type="submission" date="2017-05" db="EMBL/GenBank/DDBJ databases">
        <authorList>
            <person name="Song R."/>
            <person name="Chenine A.L."/>
            <person name="Ruprecht R.M."/>
        </authorList>
    </citation>
    <scope>NUCLEOTIDE SEQUENCE [LARGE SCALE GENOMIC DNA]</scope>
</reference>
<name>A0A2H1H3L8_ZYMTR</name>
<dbReference type="SMART" id="SM01117">
    <property type="entry name" value="Cyt-b5"/>
    <property type="match status" value="1"/>
</dbReference>
<gene>
    <name evidence="5" type="ORF">ZT1E4_G10345</name>
</gene>
<feature type="compositionally biased region" description="Low complexity" evidence="2">
    <location>
        <begin position="426"/>
        <end position="468"/>
    </location>
</feature>
<dbReference type="Gene3D" id="1.20.120.20">
    <property type="entry name" value="Apolipoprotein"/>
    <property type="match status" value="1"/>
</dbReference>
<proteinExistence type="inferred from homology"/>
<feature type="domain" description="Cytochrome b5 heme-binding" evidence="4">
    <location>
        <begin position="117"/>
        <end position="204"/>
    </location>
</feature>
<accession>A0A2H1H3L8</accession>
<dbReference type="PANTHER" id="PTHR10281">
    <property type="entry name" value="MEMBRANE-ASSOCIATED PROGESTERONE RECEPTOR COMPONENT-RELATED"/>
    <property type="match status" value="1"/>
</dbReference>
<evidence type="ECO:0000259" key="4">
    <source>
        <dbReference type="SMART" id="SM01117"/>
    </source>
</evidence>
<sequence length="524" mass="56956">MPAELRSRKPAAAAPSPVQLEEKEKPKTLKKKQPGPPTVDLEPNIFVIFGMIVVFFTGLFLLVYYKIDNRDQGPVANWVNAKFPFVERALNRPRVAEEIKPFLGANAQSTGKGGLQLTEEELKQYTGEDGQPIYLGIDGKIFDVSASPAFYGPGGHYHHFVGKDATRAWVTECWDEPEQFTWRMDDVEVMFYPKWMDEQLEDVAEGNFSDDLGDVGKMPQDMMAKMAKQAMEKFGKVDKAEKKKRRKTDQKEADDKVQETLQHWVKFFEGNAKYKLVGSVIRDETRPDPPKPCKKAMEKRPMKGGKLEALTGKIGGAGAGAGMAGMFGGGAAAGGDAKKPKAEMPDNVKQMLGYGSKKAKEGAEMAKEGAESVAGKAKEGTEDVAAQIRKITQQAQKVANEQAQQKGFYGASEQAKESVEDVAESVQDSADAATAKAKKSVTSAKAKASDTAQDAAAQAKAIVEDAAQQSKEGAESVADTIKNTAQQAKEKVVDAVYGSDEDEDLMADLPELSEGEEDSVHDEL</sequence>
<feature type="region of interest" description="Disordered" evidence="2">
    <location>
        <begin position="1"/>
        <end position="36"/>
    </location>
</feature>
<dbReference type="AlphaFoldDB" id="A0A2H1H3L8"/>
<evidence type="ECO:0000256" key="3">
    <source>
        <dbReference type="SAM" id="Phobius"/>
    </source>
</evidence>
<dbReference type="GO" id="GO:0016020">
    <property type="term" value="C:membrane"/>
    <property type="evidence" value="ECO:0007669"/>
    <property type="project" value="TreeGrafter"/>
</dbReference>
<protein>
    <recommendedName>
        <fullName evidence="4">Cytochrome b5 heme-binding domain-containing protein</fullName>
    </recommendedName>
</protein>
<comment type="similarity">
    <text evidence="1">Belongs to the cytochrome b5 family. MAPR subfamily.</text>
</comment>
<evidence type="ECO:0000313" key="5">
    <source>
        <dbReference type="EMBL" id="SMR60380.1"/>
    </source>
</evidence>
<dbReference type="Pfam" id="PF00173">
    <property type="entry name" value="Cyt-b5"/>
    <property type="match status" value="1"/>
</dbReference>
<feature type="compositionally biased region" description="Polar residues" evidence="2">
    <location>
        <begin position="394"/>
        <end position="405"/>
    </location>
</feature>
<dbReference type="PANTHER" id="PTHR10281:SF76">
    <property type="entry name" value="CALCUTTA CUP-RELATED"/>
    <property type="match status" value="1"/>
</dbReference>
<dbReference type="InterPro" id="IPR050577">
    <property type="entry name" value="MAPR/NEUFC/NENF-like"/>
</dbReference>
<feature type="compositionally biased region" description="Basic and acidic residues" evidence="2">
    <location>
        <begin position="363"/>
        <end position="381"/>
    </location>
</feature>
<feature type="transmembrane region" description="Helical" evidence="3">
    <location>
        <begin position="45"/>
        <end position="65"/>
    </location>
</feature>
<feature type="compositionally biased region" description="Low complexity" evidence="2">
    <location>
        <begin position="10"/>
        <end position="19"/>
    </location>
</feature>
<feature type="region of interest" description="Disordered" evidence="2">
    <location>
        <begin position="394"/>
        <end position="524"/>
    </location>
</feature>
<dbReference type="GO" id="GO:0012505">
    <property type="term" value="C:endomembrane system"/>
    <property type="evidence" value="ECO:0007669"/>
    <property type="project" value="TreeGrafter"/>
</dbReference>
<feature type="compositionally biased region" description="Acidic residues" evidence="2">
    <location>
        <begin position="499"/>
        <end position="524"/>
    </location>
</feature>
<keyword evidence="3" id="KW-1133">Transmembrane helix</keyword>